<keyword evidence="2" id="KW-1185">Reference proteome</keyword>
<organism evidence="1 2">
    <name type="scientific">Daphnia magna</name>
    <dbReference type="NCBI Taxonomy" id="35525"/>
    <lineage>
        <taxon>Eukaryota</taxon>
        <taxon>Metazoa</taxon>
        <taxon>Ecdysozoa</taxon>
        <taxon>Arthropoda</taxon>
        <taxon>Crustacea</taxon>
        <taxon>Branchiopoda</taxon>
        <taxon>Diplostraca</taxon>
        <taxon>Cladocera</taxon>
        <taxon>Anomopoda</taxon>
        <taxon>Daphniidae</taxon>
        <taxon>Daphnia</taxon>
    </lineage>
</organism>
<evidence type="ECO:0000313" key="2">
    <source>
        <dbReference type="Proteomes" id="UP000076858"/>
    </source>
</evidence>
<accession>A0A162SLJ8</accession>
<name>A0A162SLJ8_9CRUS</name>
<gene>
    <name evidence="1" type="ORF">APZ42_011375</name>
</gene>
<proteinExistence type="predicted"/>
<sequence>MWKSMTLTSLTRELSAISFMSRKIIIFLSCLVLVKNVGILHHLSAFFPARLGGNGLSLFSLSSP</sequence>
<protein>
    <submittedName>
        <fullName evidence="1">Uncharacterized protein</fullName>
    </submittedName>
</protein>
<evidence type="ECO:0000313" key="1">
    <source>
        <dbReference type="EMBL" id="KZS21421.1"/>
    </source>
</evidence>
<comment type="caution">
    <text evidence="1">The sequence shown here is derived from an EMBL/GenBank/DDBJ whole genome shotgun (WGS) entry which is preliminary data.</text>
</comment>
<dbReference type="AlphaFoldDB" id="A0A162SLJ8"/>
<dbReference type="EMBL" id="LRGB01000024">
    <property type="protein sequence ID" value="KZS21421.1"/>
    <property type="molecule type" value="Genomic_DNA"/>
</dbReference>
<reference evidence="1 2" key="1">
    <citation type="submission" date="2016-03" db="EMBL/GenBank/DDBJ databases">
        <title>EvidentialGene: Evidence-directed Construction of Genes on Genomes.</title>
        <authorList>
            <person name="Gilbert D.G."/>
            <person name="Choi J.-H."/>
            <person name="Mockaitis K."/>
            <person name="Colbourne J."/>
            <person name="Pfrender M."/>
        </authorList>
    </citation>
    <scope>NUCLEOTIDE SEQUENCE [LARGE SCALE GENOMIC DNA]</scope>
    <source>
        <strain evidence="1 2">Xinb3</strain>
        <tissue evidence="1">Complete organism</tissue>
    </source>
</reference>
<dbReference type="Proteomes" id="UP000076858">
    <property type="component" value="Unassembled WGS sequence"/>
</dbReference>